<dbReference type="InterPro" id="IPR047243">
    <property type="entry name" value="RING-H2_BRAP2"/>
</dbReference>
<dbReference type="GO" id="GO:0016567">
    <property type="term" value="P:protein ubiquitination"/>
    <property type="evidence" value="ECO:0007669"/>
    <property type="project" value="TreeGrafter"/>
</dbReference>
<evidence type="ECO:0000256" key="1">
    <source>
        <dbReference type="ARBA" id="ARBA00022723"/>
    </source>
</evidence>
<dbReference type="SMART" id="SM00290">
    <property type="entry name" value="ZnF_UBP"/>
    <property type="match status" value="1"/>
</dbReference>
<protein>
    <submittedName>
        <fullName evidence="9">BRCA1-associated protein 2-domain-containing protein</fullName>
    </submittedName>
</protein>
<dbReference type="CDD" id="cd16457">
    <property type="entry name" value="RING-H2_BRAP2"/>
    <property type="match status" value="1"/>
</dbReference>
<dbReference type="InterPro" id="IPR013083">
    <property type="entry name" value="Znf_RING/FYVE/PHD"/>
</dbReference>
<dbReference type="EMBL" id="KZ996331">
    <property type="protein sequence ID" value="RKO89033.1"/>
    <property type="molecule type" value="Genomic_DNA"/>
</dbReference>
<keyword evidence="2 4" id="KW-0863">Zinc-finger</keyword>
<feature type="compositionally biased region" description="Low complexity" evidence="6">
    <location>
        <begin position="294"/>
        <end position="306"/>
    </location>
</feature>
<evidence type="ECO:0000259" key="8">
    <source>
        <dbReference type="PROSITE" id="PS50271"/>
    </source>
</evidence>
<reference evidence="10" key="1">
    <citation type="journal article" date="2018" name="Nat. Microbiol.">
        <title>Leveraging single-cell genomics to expand the fungal tree of life.</title>
        <authorList>
            <person name="Ahrendt S.R."/>
            <person name="Quandt C.A."/>
            <person name="Ciobanu D."/>
            <person name="Clum A."/>
            <person name="Salamov A."/>
            <person name="Andreopoulos B."/>
            <person name="Cheng J.F."/>
            <person name="Woyke T."/>
            <person name="Pelin A."/>
            <person name="Henrissat B."/>
            <person name="Reynolds N.K."/>
            <person name="Benny G.L."/>
            <person name="Smith M.E."/>
            <person name="James T.Y."/>
            <person name="Grigoriev I.V."/>
        </authorList>
    </citation>
    <scope>NUCLEOTIDE SEQUENCE [LARGE SCALE GENOMIC DNA]</scope>
</reference>
<evidence type="ECO:0000256" key="4">
    <source>
        <dbReference type="PROSITE-ProRule" id="PRU00502"/>
    </source>
</evidence>
<evidence type="ECO:0000313" key="10">
    <source>
        <dbReference type="Proteomes" id="UP000269721"/>
    </source>
</evidence>
<feature type="compositionally biased region" description="Basic residues" evidence="6">
    <location>
        <begin position="54"/>
        <end position="63"/>
    </location>
</feature>
<feature type="region of interest" description="Disordered" evidence="6">
    <location>
        <begin position="458"/>
        <end position="502"/>
    </location>
</feature>
<dbReference type="CDD" id="cd12437">
    <property type="entry name" value="RRM_BRAP2_like"/>
    <property type="match status" value="1"/>
</dbReference>
<sequence>MYHYHLRFEFLPPATQQTTTSDLAASTDPKPPPYPTDIFLPLAPSYRCDPTPSPRRRKAKTGKGTKGADGSGAVKEQGGPRVEKAAGLHTPDVASRRRRLPDWRIGPLSIEWWDMNEDPPVSTSAGDGNSKVTATGATKPRHIVPTSGAFVPFRAGKTELNAGILHLYRDREEVLDILSQDAIPLDEDASGHPTSSALASAQGTGTVLCVLAVPTYMSAQDFLNFVAPVRRTIAHLRIVRDSIPNRYMVLVKCRTRAGADAFYEQFNGRGFSSLEPEIAHVVYLKSVDSATPAIRSPSATSPATAPEPHPDRPHHLSPTIQLSPPLLELPTCPVCLDRMDASVTGLLTILCHHTFHCHCLSRWGDGTCPVCRYSQRPVDADAEGEQNECADCGAVENLWICLVCGNVGCGRYRAKHAHAHFEETSHLYAMELETQRVWDYAGDGYVHRLIQNRADGKLVELPAPGGDGDDSNGGHPDGGRDTAGTGGSRRPRSTMPAMGSHPDKLEAIGLEYSYLLTSQLESQRLWYESRLATLESDASARIASLESEAARAREYAADRERLAGEVVPRLQKEKRSLERRIEKLMERADRLEREAREEREINTALRQNQETWRARIDAGEAAIKAKEAAVVDLQEQVRDLMFFLETQKVVEGSGELQGGSVVGVAAAPAPPASRRKGKGKK</sequence>
<feature type="domain" description="UBP-type" evidence="8">
    <location>
        <begin position="369"/>
        <end position="465"/>
    </location>
</feature>
<feature type="domain" description="RING-type" evidence="7">
    <location>
        <begin position="332"/>
        <end position="372"/>
    </location>
</feature>
<feature type="coiled-coil region" evidence="5">
    <location>
        <begin position="567"/>
        <end position="636"/>
    </location>
</feature>
<dbReference type="PROSITE" id="PS50271">
    <property type="entry name" value="ZF_UBP"/>
    <property type="match status" value="1"/>
</dbReference>
<keyword evidence="1" id="KW-0479">Metal-binding</keyword>
<dbReference type="InterPro" id="IPR001841">
    <property type="entry name" value="Znf_RING"/>
</dbReference>
<evidence type="ECO:0000256" key="5">
    <source>
        <dbReference type="SAM" id="Coils"/>
    </source>
</evidence>
<dbReference type="AlphaFoldDB" id="A0A4P9WBT5"/>
<feature type="region of interest" description="Disordered" evidence="6">
    <location>
        <begin position="13"/>
        <end position="88"/>
    </location>
</feature>
<dbReference type="Proteomes" id="UP000269721">
    <property type="component" value="Unassembled WGS sequence"/>
</dbReference>
<evidence type="ECO:0000256" key="3">
    <source>
        <dbReference type="ARBA" id="ARBA00022833"/>
    </source>
</evidence>
<gene>
    <name evidence="9" type="ORF">BDK51DRAFT_18670</name>
</gene>
<proteinExistence type="predicted"/>
<keyword evidence="10" id="KW-1185">Reference proteome</keyword>
<dbReference type="PROSITE" id="PS50089">
    <property type="entry name" value="ZF_RING_2"/>
    <property type="match status" value="1"/>
</dbReference>
<accession>A0A4P9WBT5</accession>
<dbReference type="GO" id="GO:0008270">
    <property type="term" value="F:zinc ion binding"/>
    <property type="evidence" value="ECO:0007669"/>
    <property type="project" value="UniProtKB-KW"/>
</dbReference>
<dbReference type="OrthoDB" id="273556at2759"/>
<name>A0A4P9WBT5_9FUNG</name>
<feature type="region of interest" description="Disordered" evidence="6">
    <location>
        <begin position="659"/>
        <end position="681"/>
    </location>
</feature>
<dbReference type="InterPro" id="IPR011422">
    <property type="entry name" value="BRAP2/ETP1_RRM"/>
</dbReference>
<dbReference type="Pfam" id="PF02148">
    <property type="entry name" value="zf-UBP"/>
    <property type="match status" value="1"/>
</dbReference>
<keyword evidence="3" id="KW-0862">Zinc</keyword>
<dbReference type="Pfam" id="PF13639">
    <property type="entry name" value="zf-RING_2"/>
    <property type="match status" value="1"/>
</dbReference>
<dbReference type="InterPro" id="IPR001607">
    <property type="entry name" value="Znf_UBP"/>
</dbReference>
<keyword evidence="5" id="KW-0175">Coiled coil</keyword>
<feature type="region of interest" description="Disordered" evidence="6">
    <location>
        <begin position="294"/>
        <end position="322"/>
    </location>
</feature>
<evidence type="ECO:0000259" key="7">
    <source>
        <dbReference type="PROSITE" id="PS50089"/>
    </source>
</evidence>
<dbReference type="SMART" id="SM00184">
    <property type="entry name" value="RING"/>
    <property type="match status" value="1"/>
</dbReference>
<evidence type="ECO:0000313" key="9">
    <source>
        <dbReference type="EMBL" id="RKO89033.1"/>
    </source>
</evidence>
<feature type="compositionally biased region" description="Polar residues" evidence="6">
    <location>
        <begin position="14"/>
        <end position="24"/>
    </location>
</feature>
<dbReference type="PANTHER" id="PTHR24007">
    <property type="entry name" value="BRCA1-ASSOCIATED PROTEIN"/>
    <property type="match status" value="1"/>
</dbReference>
<dbReference type="Gene3D" id="3.30.40.10">
    <property type="entry name" value="Zinc/RING finger domain, C3HC4 (zinc finger)"/>
    <property type="match status" value="2"/>
</dbReference>
<dbReference type="GO" id="GO:0061630">
    <property type="term" value="F:ubiquitin protein ligase activity"/>
    <property type="evidence" value="ECO:0007669"/>
    <property type="project" value="TreeGrafter"/>
</dbReference>
<dbReference type="PANTHER" id="PTHR24007:SF7">
    <property type="entry name" value="BRCA1-ASSOCIATED PROTEIN"/>
    <property type="match status" value="1"/>
</dbReference>
<evidence type="ECO:0000256" key="6">
    <source>
        <dbReference type="SAM" id="MobiDB-lite"/>
    </source>
</evidence>
<organism evidence="9 10">
    <name type="scientific">Blyttiomyces helicus</name>
    <dbReference type="NCBI Taxonomy" id="388810"/>
    <lineage>
        <taxon>Eukaryota</taxon>
        <taxon>Fungi</taxon>
        <taxon>Fungi incertae sedis</taxon>
        <taxon>Chytridiomycota</taxon>
        <taxon>Chytridiomycota incertae sedis</taxon>
        <taxon>Chytridiomycetes</taxon>
        <taxon>Chytridiomycetes incertae sedis</taxon>
        <taxon>Blyttiomyces</taxon>
    </lineage>
</organism>
<dbReference type="SUPFAM" id="SSF57850">
    <property type="entry name" value="RING/U-box"/>
    <property type="match status" value="2"/>
</dbReference>
<dbReference type="Pfam" id="PF07576">
    <property type="entry name" value="BRAP2"/>
    <property type="match status" value="1"/>
</dbReference>
<dbReference type="GO" id="GO:0007265">
    <property type="term" value="P:Ras protein signal transduction"/>
    <property type="evidence" value="ECO:0007669"/>
    <property type="project" value="TreeGrafter"/>
</dbReference>
<evidence type="ECO:0000256" key="2">
    <source>
        <dbReference type="ARBA" id="ARBA00022771"/>
    </source>
</evidence>
<dbReference type="GO" id="GO:0005737">
    <property type="term" value="C:cytoplasm"/>
    <property type="evidence" value="ECO:0007669"/>
    <property type="project" value="TreeGrafter"/>
</dbReference>